<dbReference type="KEGG" id="cep:Cri9333_4376"/>
<dbReference type="Pfam" id="PF21826">
    <property type="entry name" value="DUF6887"/>
    <property type="match status" value="1"/>
</dbReference>
<organism evidence="1 2">
    <name type="scientific">Crinalium epipsammum PCC 9333</name>
    <dbReference type="NCBI Taxonomy" id="1173022"/>
    <lineage>
        <taxon>Bacteria</taxon>
        <taxon>Bacillati</taxon>
        <taxon>Cyanobacteriota</taxon>
        <taxon>Cyanophyceae</taxon>
        <taxon>Gomontiellales</taxon>
        <taxon>Gomontiellaceae</taxon>
        <taxon>Crinalium</taxon>
    </lineage>
</organism>
<dbReference type="RefSeq" id="WP_015205254.1">
    <property type="nucleotide sequence ID" value="NC_019753.1"/>
</dbReference>
<dbReference type="EMBL" id="CP003620">
    <property type="protein sequence ID" value="AFZ15161.1"/>
    <property type="molecule type" value="Genomic_DNA"/>
</dbReference>
<evidence type="ECO:0000313" key="1">
    <source>
        <dbReference type="EMBL" id="AFZ15161.1"/>
    </source>
</evidence>
<dbReference type="HOGENOM" id="CLU_193569_1_0_3"/>
<evidence type="ECO:0000313" key="2">
    <source>
        <dbReference type="Proteomes" id="UP000010472"/>
    </source>
</evidence>
<dbReference type="Proteomes" id="UP000010472">
    <property type="component" value="Chromosome"/>
</dbReference>
<reference evidence="1 2" key="1">
    <citation type="submission" date="2012-06" db="EMBL/GenBank/DDBJ databases">
        <title>Finished chromosome of genome of Crinalium epipsammum PCC 9333.</title>
        <authorList>
            <consortium name="US DOE Joint Genome Institute"/>
            <person name="Gugger M."/>
            <person name="Coursin T."/>
            <person name="Rippka R."/>
            <person name="Tandeau De Marsac N."/>
            <person name="Huntemann M."/>
            <person name="Wei C.-L."/>
            <person name="Han J."/>
            <person name="Detter J.C."/>
            <person name="Han C."/>
            <person name="Tapia R."/>
            <person name="Davenport K."/>
            <person name="Daligault H."/>
            <person name="Erkkila T."/>
            <person name="Gu W."/>
            <person name="Munk A.C.C."/>
            <person name="Teshima H."/>
            <person name="Xu Y."/>
            <person name="Chain P."/>
            <person name="Chen A."/>
            <person name="Krypides N."/>
            <person name="Mavromatis K."/>
            <person name="Markowitz V."/>
            <person name="Szeto E."/>
            <person name="Ivanova N."/>
            <person name="Mikhailova N."/>
            <person name="Ovchinnikova G."/>
            <person name="Pagani I."/>
            <person name="Pati A."/>
            <person name="Goodwin L."/>
            <person name="Peters L."/>
            <person name="Pitluck S."/>
            <person name="Woyke T."/>
            <person name="Kerfeld C."/>
        </authorList>
    </citation>
    <scope>NUCLEOTIDE SEQUENCE [LARGE SCALE GENOMIC DNA]</scope>
    <source>
        <strain evidence="1 2">PCC 9333</strain>
    </source>
</reference>
<dbReference type="eggNOG" id="ENOG50332XK">
    <property type="taxonomic scope" value="Bacteria"/>
</dbReference>
<dbReference type="OrthoDB" id="466466at2"/>
<accession>K9W4P5</accession>
<protein>
    <submittedName>
        <fullName evidence="1">Uncharacterized protein</fullName>
    </submittedName>
</protein>
<dbReference type="PATRIC" id="fig|1173022.3.peg.4725"/>
<dbReference type="STRING" id="1173022.Cri9333_4376"/>
<gene>
    <name evidence="1" type="ORF">Cri9333_4376</name>
</gene>
<proteinExistence type="predicted"/>
<name>K9W4P5_9CYAN</name>
<dbReference type="AlphaFoldDB" id="K9W4P5"/>
<keyword evidence="2" id="KW-1185">Reference proteome</keyword>
<dbReference type="InterPro" id="IPR054053">
    <property type="entry name" value="DUF6887"/>
</dbReference>
<sequence length="69" mass="7773">MKPNFSSMTKTELRAYVIAHPNDKAAFHAFVDRFTSVASTETFDLPKSTAEVEQVESLIRQKLAQLNTN</sequence>